<reference evidence="8 9" key="1">
    <citation type="submission" date="2017-12" db="EMBL/GenBank/DDBJ databases">
        <title>Comparative genomics of Botrytis spp.</title>
        <authorList>
            <person name="Valero-Jimenez C.A."/>
            <person name="Tapia P."/>
            <person name="Veloso J."/>
            <person name="Silva-Moreno E."/>
            <person name="Staats M."/>
            <person name="Valdes J.H."/>
            <person name="Van Kan J.A.L."/>
        </authorList>
    </citation>
    <scope>NUCLEOTIDE SEQUENCE [LARGE SCALE GENOMIC DNA]</scope>
    <source>
        <strain evidence="8 9">Bt9001</strain>
    </source>
</reference>
<name>A0A4Z1ERB7_9HELO</name>
<comment type="catalytic activity">
    <reaction evidence="6">
        <text>feruloyl-polysaccharide + H2O = ferulate + polysaccharide.</text>
        <dbReference type="EC" id="3.1.1.73"/>
    </reaction>
</comment>
<evidence type="ECO:0000256" key="2">
    <source>
        <dbReference type="ARBA" id="ARBA00022651"/>
    </source>
</evidence>
<dbReference type="AlphaFoldDB" id="A0A4Z1ERB7"/>
<evidence type="ECO:0000256" key="7">
    <source>
        <dbReference type="RuleBase" id="RU361238"/>
    </source>
</evidence>
<dbReference type="InterPro" id="IPR011118">
    <property type="entry name" value="Tannase/feruloyl_esterase"/>
</dbReference>
<organism evidence="8 9">
    <name type="scientific">Botrytis tulipae</name>
    <dbReference type="NCBI Taxonomy" id="87230"/>
    <lineage>
        <taxon>Eukaryota</taxon>
        <taxon>Fungi</taxon>
        <taxon>Dikarya</taxon>
        <taxon>Ascomycota</taxon>
        <taxon>Pezizomycotina</taxon>
        <taxon>Leotiomycetes</taxon>
        <taxon>Helotiales</taxon>
        <taxon>Sclerotiniaceae</taxon>
        <taxon>Botrytis</taxon>
    </lineage>
</organism>
<evidence type="ECO:0000256" key="3">
    <source>
        <dbReference type="ARBA" id="ARBA00022729"/>
    </source>
</evidence>
<keyword evidence="2" id="KW-0119">Carbohydrate metabolism</keyword>
<dbReference type="Pfam" id="PF07519">
    <property type="entry name" value="Tannase"/>
    <property type="match status" value="1"/>
</dbReference>
<dbReference type="GO" id="GO:0030600">
    <property type="term" value="F:feruloyl esterase activity"/>
    <property type="evidence" value="ECO:0007669"/>
    <property type="project" value="UniProtKB-EC"/>
</dbReference>
<evidence type="ECO:0000256" key="6">
    <source>
        <dbReference type="ARBA" id="ARBA00034075"/>
    </source>
</evidence>
<comment type="caution">
    <text evidence="8">The sequence shown here is derived from an EMBL/GenBank/DDBJ whole genome shotgun (WGS) entry which is preliminary data.</text>
</comment>
<keyword evidence="2" id="KW-0858">Xylan degradation</keyword>
<sequence>MNGDISEGLWGGGGSSPDLDYPHYFLGLGTNFTADDWNPEYLVALSEALDSGNATADYFDLSPFYKKGSMIIHYHGMAGNFIATASSYIGGTTRSSVIGGCWIHSKPGLDNAQHDVLLALIDWVENDTAPTRVIATKWNDEATLDYVTNQRPNCMYPQQAKYVGTGNTSVAANWEFQSLY</sequence>
<gene>
    <name evidence="8" type="ORF">BTUL_0047g00080</name>
</gene>
<evidence type="ECO:0000256" key="1">
    <source>
        <dbReference type="ARBA" id="ARBA00022487"/>
    </source>
</evidence>
<evidence type="ECO:0000313" key="9">
    <source>
        <dbReference type="Proteomes" id="UP000297777"/>
    </source>
</evidence>
<keyword evidence="9" id="KW-1185">Reference proteome</keyword>
<evidence type="ECO:0000313" key="8">
    <source>
        <dbReference type="EMBL" id="TGO14846.1"/>
    </source>
</evidence>
<dbReference type="PANTHER" id="PTHR33938">
    <property type="entry name" value="FERULOYL ESTERASE B-RELATED"/>
    <property type="match status" value="1"/>
</dbReference>
<protein>
    <recommendedName>
        <fullName evidence="7">Carboxylic ester hydrolase</fullName>
        <ecNumber evidence="7">3.1.1.-</ecNumber>
    </recommendedName>
</protein>
<keyword evidence="5" id="KW-1015">Disulfide bond</keyword>
<evidence type="ECO:0000256" key="5">
    <source>
        <dbReference type="ARBA" id="ARBA00023157"/>
    </source>
</evidence>
<dbReference type="OrthoDB" id="3039123at2759"/>
<dbReference type="Proteomes" id="UP000297777">
    <property type="component" value="Unassembled WGS sequence"/>
</dbReference>
<keyword evidence="3" id="KW-0732">Signal</keyword>
<keyword evidence="2" id="KW-0624">Polysaccharide degradation</keyword>
<accession>A0A4Z1ERB7</accession>
<proteinExistence type="inferred from homology"/>
<keyword evidence="1" id="KW-0719">Serine esterase</keyword>
<dbReference type="GO" id="GO:0045493">
    <property type="term" value="P:xylan catabolic process"/>
    <property type="evidence" value="ECO:0007669"/>
    <property type="project" value="UniProtKB-KW"/>
</dbReference>
<keyword evidence="4 7" id="KW-0378">Hydrolase</keyword>
<comment type="similarity">
    <text evidence="7">Belongs to the tannase family.</text>
</comment>
<dbReference type="EMBL" id="PQXH01000047">
    <property type="protein sequence ID" value="TGO14846.1"/>
    <property type="molecule type" value="Genomic_DNA"/>
</dbReference>
<evidence type="ECO:0000256" key="4">
    <source>
        <dbReference type="ARBA" id="ARBA00022801"/>
    </source>
</evidence>
<dbReference type="PANTHER" id="PTHR33938:SF15">
    <property type="entry name" value="FERULOYL ESTERASE B-RELATED"/>
    <property type="match status" value="1"/>
</dbReference>
<dbReference type="EC" id="3.1.1.-" evidence="7"/>